<comment type="caution">
    <text evidence="1">The sequence shown here is derived from an EMBL/GenBank/DDBJ whole genome shotgun (WGS) entry which is preliminary data.</text>
</comment>
<proteinExistence type="predicted"/>
<sequence>MRRFESSTPDEPRRRRGRAWATGLAFLAVAGAVAALALTLPEPAPVPIHGRLRCASTAPVVGIWVESSAGGNGWAQWRVREGDPSQVSFDYELRRRGAYTLHVGCGGTRTDWAATTRSPVVSRARVDMVCHDEHPDRRCVPAG</sequence>
<dbReference type="RefSeq" id="WP_344969388.1">
    <property type="nucleotide sequence ID" value="NZ_BAABDD010000006.1"/>
</dbReference>
<protein>
    <submittedName>
        <fullName evidence="1">Uncharacterized protein</fullName>
    </submittedName>
</protein>
<keyword evidence="2" id="KW-1185">Reference proteome</keyword>
<gene>
    <name evidence="1" type="ORF">GCM10022402_17600</name>
</gene>
<name>A0ABP7FHW4_9ACTN</name>
<reference evidence="2" key="1">
    <citation type="journal article" date="2019" name="Int. J. Syst. Evol. Microbiol.">
        <title>The Global Catalogue of Microorganisms (GCM) 10K type strain sequencing project: providing services to taxonomists for standard genome sequencing and annotation.</title>
        <authorList>
            <consortium name="The Broad Institute Genomics Platform"/>
            <consortium name="The Broad Institute Genome Sequencing Center for Infectious Disease"/>
            <person name="Wu L."/>
            <person name="Ma J."/>
        </authorList>
    </citation>
    <scope>NUCLEOTIDE SEQUENCE [LARGE SCALE GENOMIC DNA]</scope>
    <source>
        <strain evidence="2">JCM 17137</strain>
    </source>
</reference>
<dbReference type="Proteomes" id="UP001500908">
    <property type="component" value="Unassembled WGS sequence"/>
</dbReference>
<dbReference type="EMBL" id="BAABDD010000006">
    <property type="protein sequence ID" value="GAA3738167.1"/>
    <property type="molecule type" value="Genomic_DNA"/>
</dbReference>
<accession>A0ABP7FHW4</accession>
<evidence type="ECO:0000313" key="2">
    <source>
        <dbReference type="Proteomes" id="UP001500908"/>
    </source>
</evidence>
<evidence type="ECO:0000313" key="1">
    <source>
        <dbReference type="EMBL" id="GAA3738167.1"/>
    </source>
</evidence>
<organism evidence="1 2">
    <name type="scientific">Salinactinospora qingdaonensis</name>
    <dbReference type="NCBI Taxonomy" id="702744"/>
    <lineage>
        <taxon>Bacteria</taxon>
        <taxon>Bacillati</taxon>
        <taxon>Actinomycetota</taxon>
        <taxon>Actinomycetes</taxon>
        <taxon>Streptosporangiales</taxon>
        <taxon>Nocardiopsidaceae</taxon>
        <taxon>Salinactinospora</taxon>
    </lineage>
</organism>